<gene>
    <name evidence="2" type="ORF">JKP88DRAFT_254552</name>
</gene>
<dbReference type="AlphaFoldDB" id="A0A835Z3G8"/>
<keyword evidence="3" id="KW-1185">Reference proteome</keyword>
<dbReference type="Proteomes" id="UP000664859">
    <property type="component" value="Unassembled WGS sequence"/>
</dbReference>
<protein>
    <submittedName>
        <fullName evidence="2">Uncharacterized protein</fullName>
    </submittedName>
</protein>
<accession>A0A835Z3G8</accession>
<proteinExistence type="predicted"/>
<feature type="region of interest" description="Disordered" evidence="1">
    <location>
        <begin position="279"/>
        <end position="309"/>
    </location>
</feature>
<feature type="region of interest" description="Disordered" evidence="1">
    <location>
        <begin position="347"/>
        <end position="434"/>
    </location>
</feature>
<sequence>MGANVCVCVRSILCNYLLSPTLDKVYAIGCTLAWRCDHIHVPLVLCIPHRSLSLFIGHVYPYIEQLPHYGDPIPHPRTSELSQYITTDVAAVDDGRHLPLVNCYARPVIGRLLLTGSEVFAVSVSNWGKVRPGEDWQQAVCATTAGQRVLGKGVCLARIALATVIKVVARGSNTVKQAVKDGLCEPSPNVNKEAVTDHADCEEQCNRRWHHADAQHNLQQLRSSSVDAVAVCGRYLLCVRFIPLTSRRGEATQARKGVAMAKETNGGRRFSEMQIRFTGRTSSTSRKEDSQEQVLDLSETNSKNGIVGTEERPPRIVSRCVDQTAAWCRVMSDADLLLHLPSCFSAGKKAHKPSEGHRFTPHQLGLHKQRVSRERAAQQAVAQQPPAGDSTPAAKRSGGGQRRGGKNKRAAGQPSAGSDEDPADADGGSDSELPDSQEVLEYAAAEKREQGKAACDASRIAKADKNDAVAVAAAVAAVAKTTEKRRANGRKRCKVSKEVEEWAASMRVDLDGHKKSLWEMDHDEIMELALDEGGACLVERSSKKLALEAIKGRYEGNKQLYMAVYNNMEFPKGHMPYSLTAVQSGPGAPIEDV</sequence>
<comment type="caution">
    <text evidence="2">The sequence shown here is derived from an EMBL/GenBank/DDBJ whole genome shotgun (WGS) entry which is preliminary data.</text>
</comment>
<reference evidence="2" key="1">
    <citation type="submission" date="2021-02" db="EMBL/GenBank/DDBJ databases">
        <title>First Annotated Genome of the Yellow-green Alga Tribonema minus.</title>
        <authorList>
            <person name="Mahan K.M."/>
        </authorList>
    </citation>
    <scope>NUCLEOTIDE SEQUENCE</scope>
    <source>
        <strain evidence="2">UTEX B ZZ1240</strain>
    </source>
</reference>
<evidence type="ECO:0000313" key="2">
    <source>
        <dbReference type="EMBL" id="KAG5186561.1"/>
    </source>
</evidence>
<organism evidence="2 3">
    <name type="scientific">Tribonema minus</name>
    <dbReference type="NCBI Taxonomy" id="303371"/>
    <lineage>
        <taxon>Eukaryota</taxon>
        <taxon>Sar</taxon>
        <taxon>Stramenopiles</taxon>
        <taxon>Ochrophyta</taxon>
        <taxon>PX clade</taxon>
        <taxon>Xanthophyceae</taxon>
        <taxon>Tribonematales</taxon>
        <taxon>Tribonemataceae</taxon>
        <taxon>Tribonema</taxon>
    </lineage>
</organism>
<evidence type="ECO:0000313" key="3">
    <source>
        <dbReference type="Proteomes" id="UP000664859"/>
    </source>
</evidence>
<evidence type="ECO:0000256" key="1">
    <source>
        <dbReference type="SAM" id="MobiDB-lite"/>
    </source>
</evidence>
<name>A0A835Z3G8_9STRA</name>
<feature type="compositionally biased region" description="Acidic residues" evidence="1">
    <location>
        <begin position="418"/>
        <end position="434"/>
    </location>
</feature>
<dbReference type="EMBL" id="JAFCMP010000111">
    <property type="protein sequence ID" value="KAG5186561.1"/>
    <property type="molecule type" value="Genomic_DNA"/>
</dbReference>
<feature type="compositionally biased region" description="Low complexity" evidence="1">
    <location>
        <begin position="377"/>
        <end position="387"/>
    </location>
</feature>